<dbReference type="Gene3D" id="3.90.70.10">
    <property type="entry name" value="Cysteine proteinases"/>
    <property type="match status" value="1"/>
</dbReference>
<gene>
    <name evidence="1" type="ORF">OKA104_LOCUS50256</name>
</gene>
<dbReference type="SUPFAM" id="SSF54001">
    <property type="entry name" value="Cysteine proteinases"/>
    <property type="match status" value="1"/>
</dbReference>
<dbReference type="InterPro" id="IPR038765">
    <property type="entry name" value="Papain-like_cys_pep_sf"/>
</dbReference>
<dbReference type="EMBL" id="CAJOAY010024936">
    <property type="protein sequence ID" value="CAF4379121.1"/>
    <property type="molecule type" value="Genomic_DNA"/>
</dbReference>
<protein>
    <submittedName>
        <fullName evidence="1">Uncharacterized protein</fullName>
    </submittedName>
</protein>
<sequence>MENYSLTISDAGCSMTCAIKLLEEFGSCLESVCPYDISRVNIQPDDEAYEQAENHKINEALHVNIDLNEMKSCLAQGFPFAFDLKLYNSFDNAAKNGIVSIPNT</sequence>
<dbReference type="Proteomes" id="UP000663881">
    <property type="component" value="Unassembled WGS sequence"/>
</dbReference>
<comment type="caution">
    <text evidence="1">The sequence shown here is derived from an EMBL/GenBank/DDBJ whole genome shotgun (WGS) entry which is preliminary data.</text>
</comment>
<evidence type="ECO:0000313" key="1">
    <source>
        <dbReference type="EMBL" id="CAF4379121.1"/>
    </source>
</evidence>
<dbReference type="AlphaFoldDB" id="A0A820MYP4"/>
<reference evidence="1" key="1">
    <citation type="submission" date="2021-02" db="EMBL/GenBank/DDBJ databases">
        <authorList>
            <person name="Nowell W R."/>
        </authorList>
    </citation>
    <scope>NUCLEOTIDE SEQUENCE</scope>
</reference>
<organism evidence="1 2">
    <name type="scientific">Adineta steineri</name>
    <dbReference type="NCBI Taxonomy" id="433720"/>
    <lineage>
        <taxon>Eukaryota</taxon>
        <taxon>Metazoa</taxon>
        <taxon>Spiralia</taxon>
        <taxon>Gnathifera</taxon>
        <taxon>Rotifera</taxon>
        <taxon>Eurotatoria</taxon>
        <taxon>Bdelloidea</taxon>
        <taxon>Adinetida</taxon>
        <taxon>Adinetidae</taxon>
        <taxon>Adineta</taxon>
    </lineage>
</organism>
<name>A0A820MYP4_9BILA</name>
<accession>A0A820MYP4</accession>
<proteinExistence type="predicted"/>
<evidence type="ECO:0000313" key="2">
    <source>
        <dbReference type="Proteomes" id="UP000663881"/>
    </source>
</evidence>